<dbReference type="Proteomes" id="UP000248703">
    <property type="component" value="Unassembled WGS sequence"/>
</dbReference>
<accession>A0A327RQB5</accession>
<dbReference type="EMBL" id="QLLO01000001">
    <property type="protein sequence ID" value="RAJ17824.1"/>
    <property type="molecule type" value="Genomic_DNA"/>
</dbReference>
<organism evidence="1 2">
    <name type="scientific">Olleya aquimaris</name>
    <dbReference type="NCBI Taxonomy" id="639310"/>
    <lineage>
        <taxon>Bacteria</taxon>
        <taxon>Pseudomonadati</taxon>
        <taxon>Bacteroidota</taxon>
        <taxon>Flavobacteriia</taxon>
        <taxon>Flavobacteriales</taxon>
        <taxon>Flavobacteriaceae</taxon>
    </lineage>
</organism>
<keyword evidence="2" id="KW-1185">Reference proteome</keyword>
<reference evidence="1 2" key="1">
    <citation type="submission" date="2018-06" db="EMBL/GenBank/DDBJ databases">
        <title>Genomic Encyclopedia of Archaeal and Bacterial Type Strains, Phase II (KMG-II): from individual species to whole genera.</title>
        <authorList>
            <person name="Goeker M."/>
        </authorList>
    </citation>
    <scope>NUCLEOTIDE SEQUENCE [LARGE SCALE GENOMIC DNA]</scope>
    <source>
        <strain evidence="1 2">DSM 24464</strain>
    </source>
</reference>
<dbReference type="AlphaFoldDB" id="A0A327RQB5"/>
<gene>
    <name evidence="1" type="ORF">LY08_00092</name>
</gene>
<dbReference type="RefSeq" id="WP_111658465.1">
    <property type="nucleotide sequence ID" value="NZ_QLLO01000001.1"/>
</dbReference>
<sequence>MRNKFINSEIWSLTIGGAFQRANVYKPNVLEKDKKDFKFKLKGYIDNTIVPGYKSSNISDDVHIENIKSVQQYTSNFGKLLTNGQFNFGVSQKLLNLYLKYLWCLKVIPEPPHFPVDRVIQQKLKLKPIIAWTKIETPEDYMSIVNFARTKINPKDESYTSLATIELSLFSRRNDYF</sequence>
<name>A0A327RQB5_9FLAO</name>
<dbReference type="OrthoDB" id="5458950at2"/>
<protein>
    <submittedName>
        <fullName evidence="1">Uncharacterized protein</fullName>
    </submittedName>
</protein>
<evidence type="ECO:0000313" key="2">
    <source>
        <dbReference type="Proteomes" id="UP000248703"/>
    </source>
</evidence>
<proteinExistence type="predicted"/>
<comment type="caution">
    <text evidence="1">The sequence shown here is derived from an EMBL/GenBank/DDBJ whole genome shotgun (WGS) entry which is preliminary data.</text>
</comment>
<evidence type="ECO:0000313" key="1">
    <source>
        <dbReference type="EMBL" id="RAJ17824.1"/>
    </source>
</evidence>